<feature type="region of interest" description="Disordered" evidence="1">
    <location>
        <begin position="79"/>
        <end position="156"/>
    </location>
</feature>
<reference evidence="2 3" key="1">
    <citation type="journal article" date="2018" name="PLoS ONE">
        <title>The draft genome of Kipferlia bialata reveals reductive genome evolution in fornicate parasites.</title>
        <authorList>
            <person name="Tanifuji G."/>
            <person name="Takabayashi S."/>
            <person name="Kume K."/>
            <person name="Takagi M."/>
            <person name="Nakayama T."/>
            <person name="Kamikawa R."/>
            <person name="Inagaki Y."/>
            <person name="Hashimoto T."/>
        </authorList>
    </citation>
    <scope>NUCLEOTIDE SEQUENCE [LARGE SCALE GENOMIC DNA]</scope>
    <source>
        <strain evidence="2">NY0173</strain>
    </source>
</reference>
<evidence type="ECO:0000256" key="1">
    <source>
        <dbReference type="SAM" id="MobiDB-lite"/>
    </source>
</evidence>
<dbReference type="Proteomes" id="UP000265618">
    <property type="component" value="Unassembled WGS sequence"/>
</dbReference>
<keyword evidence="3" id="KW-1185">Reference proteome</keyword>
<accession>A0A391NRL3</accession>
<feature type="compositionally biased region" description="Polar residues" evidence="1">
    <location>
        <begin position="23"/>
        <end position="34"/>
    </location>
</feature>
<evidence type="ECO:0000313" key="2">
    <source>
        <dbReference type="EMBL" id="GCA63955.1"/>
    </source>
</evidence>
<gene>
    <name evidence="2" type="ORF">KIPB_012643</name>
</gene>
<feature type="compositionally biased region" description="Basic and acidic residues" evidence="1">
    <location>
        <begin position="86"/>
        <end position="101"/>
    </location>
</feature>
<dbReference type="AlphaFoldDB" id="A0A391NRL3"/>
<feature type="compositionally biased region" description="Basic residues" evidence="1">
    <location>
        <begin position="1"/>
        <end position="11"/>
    </location>
</feature>
<feature type="compositionally biased region" description="Acidic residues" evidence="1">
    <location>
        <begin position="131"/>
        <end position="156"/>
    </location>
</feature>
<protein>
    <submittedName>
        <fullName evidence="2">Uncharacterized protein</fullName>
    </submittedName>
</protein>
<proteinExistence type="predicted"/>
<dbReference type="EMBL" id="BDIP01005666">
    <property type="protein sequence ID" value="GCA63955.1"/>
    <property type="molecule type" value="Genomic_DNA"/>
</dbReference>
<feature type="region of interest" description="Disordered" evidence="1">
    <location>
        <begin position="1"/>
        <end position="52"/>
    </location>
</feature>
<evidence type="ECO:0000313" key="3">
    <source>
        <dbReference type="Proteomes" id="UP000265618"/>
    </source>
</evidence>
<organism evidence="2 3">
    <name type="scientific">Kipferlia bialata</name>
    <dbReference type="NCBI Taxonomy" id="797122"/>
    <lineage>
        <taxon>Eukaryota</taxon>
        <taxon>Metamonada</taxon>
        <taxon>Carpediemonas-like organisms</taxon>
        <taxon>Kipferlia</taxon>
    </lineage>
</organism>
<feature type="non-terminal residue" evidence="2">
    <location>
        <position position="241"/>
    </location>
</feature>
<feature type="compositionally biased region" description="Polar residues" evidence="1">
    <location>
        <begin position="41"/>
        <end position="52"/>
    </location>
</feature>
<comment type="caution">
    <text evidence="2">The sequence shown here is derived from an EMBL/GenBank/DDBJ whole genome shotgun (WGS) entry which is preliminary data.</text>
</comment>
<name>A0A391NRL3_9EUKA</name>
<sequence>MTIRPPQRKRATSLSTVERDTGESITVPSYTQTHTVDESKTTPPHSVPVSTRTPCTVVECHSEKGARCGERKSVLLQSRLGTQGERQLRDGEAETEGDTKMTKSKLVSTSQHESSEEEVVDGEGTSSESDVLMDGESEESVWEETEPEYESDDGEVLESDSYTRILEAVAMSKLDSVGNQTGDTHTSTSSGPCIPLVTRLEHDEEVEPIERGRPLLDAKWKAKLEELKEFLNDHNAWPPKR</sequence>